<dbReference type="PROSITE" id="PS00846">
    <property type="entry name" value="HTH_ARSR_1"/>
    <property type="match status" value="1"/>
</dbReference>
<evidence type="ECO:0000313" key="5">
    <source>
        <dbReference type="EMBL" id="VBB08825.1"/>
    </source>
</evidence>
<organism evidence="5 6">
    <name type="scientific">Lucifera butyrica</name>
    <dbReference type="NCBI Taxonomy" id="1351585"/>
    <lineage>
        <taxon>Bacteria</taxon>
        <taxon>Bacillati</taxon>
        <taxon>Bacillota</taxon>
        <taxon>Negativicutes</taxon>
        <taxon>Veillonellales</taxon>
        <taxon>Veillonellaceae</taxon>
        <taxon>Lucifera</taxon>
    </lineage>
</organism>
<dbReference type="PANTHER" id="PTHR33154">
    <property type="entry name" value="TRANSCRIPTIONAL REGULATOR, ARSR FAMILY"/>
    <property type="match status" value="1"/>
</dbReference>
<dbReference type="InterPro" id="IPR051081">
    <property type="entry name" value="HTH_MetalResp_TranReg"/>
</dbReference>
<keyword evidence="2" id="KW-0238">DNA-binding</keyword>
<keyword evidence="3" id="KW-0804">Transcription</keyword>
<evidence type="ECO:0000256" key="1">
    <source>
        <dbReference type="ARBA" id="ARBA00023015"/>
    </source>
</evidence>
<accession>A0A498RCQ3</accession>
<reference evidence="5 6" key="1">
    <citation type="submission" date="2018-06" db="EMBL/GenBank/DDBJ databases">
        <authorList>
            <person name="Strepis N."/>
        </authorList>
    </citation>
    <scope>NUCLEOTIDE SEQUENCE [LARGE SCALE GENOMIC DNA]</scope>
    <source>
        <strain evidence="5">LUCI</strain>
    </source>
</reference>
<dbReference type="EMBL" id="UPPP01000097">
    <property type="protein sequence ID" value="VBB08825.1"/>
    <property type="molecule type" value="Genomic_DNA"/>
</dbReference>
<dbReference type="GO" id="GO:0003677">
    <property type="term" value="F:DNA binding"/>
    <property type="evidence" value="ECO:0007669"/>
    <property type="project" value="UniProtKB-KW"/>
</dbReference>
<dbReference type="Proteomes" id="UP000277811">
    <property type="component" value="Unassembled WGS sequence"/>
</dbReference>
<proteinExistence type="predicted"/>
<dbReference type="InterPro" id="IPR036388">
    <property type="entry name" value="WH-like_DNA-bd_sf"/>
</dbReference>
<dbReference type="OrthoDB" id="9798835at2"/>
<gene>
    <name evidence="5" type="ORF">LUCI_4106</name>
</gene>
<name>A0A498RCQ3_9FIRM</name>
<dbReference type="Pfam" id="PF01022">
    <property type="entry name" value="HTH_5"/>
    <property type="match status" value="1"/>
</dbReference>
<feature type="domain" description="HTH arsR-type" evidence="4">
    <location>
        <begin position="1"/>
        <end position="90"/>
    </location>
</feature>
<dbReference type="PANTHER" id="PTHR33154:SF33">
    <property type="entry name" value="TRANSCRIPTIONAL REPRESSOR SDPR"/>
    <property type="match status" value="1"/>
</dbReference>
<dbReference type="InterPro" id="IPR011991">
    <property type="entry name" value="ArsR-like_HTH"/>
</dbReference>
<dbReference type="NCBIfam" id="NF033788">
    <property type="entry name" value="HTH_metalloreg"/>
    <property type="match status" value="1"/>
</dbReference>
<dbReference type="Gene3D" id="1.10.10.10">
    <property type="entry name" value="Winged helix-like DNA-binding domain superfamily/Winged helix DNA-binding domain"/>
    <property type="match status" value="1"/>
</dbReference>
<sequence>MANIADIFKALGDDTRIEIVRMLMGQSLCVCDIIDAFNLTQPAISHHLKILKQAGIIDDSKEGKWVFYSINAAAFQSITGFVNEYAQYKGRQEKRTPCSPNRL</sequence>
<dbReference type="InterPro" id="IPR001845">
    <property type="entry name" value="HTH_ArsR_DNA-bd_dom"/>
</dbReference>
<evidence type="ECO:0000256" key="2">
    <source>
        <dbReference type="ARBA" id="ARBA00023125"/>
    </source>
</evidence>
<keyword evidence="1" id="KW-0805">Transcription regulation</keyword>
<dbReference type="CDD" id="cd00090">
    <property type="entry name" value="HTH_ARSR"/>
    <property type="match status" value="1"/>
</dbReference>
<dbReference type="AlphaFoldDB" id="A0A498RCQ3"/>
<evidence type="ECO:0000313" key="6">
    <source>
        <dbReference type="Proteomes" id="UP000277811"/>
    </source>
</evidence>
<dbReference type="PROSITE" id="PS50987">
    <property type="entry name" value="HTH_ARSR_2"/>
    <property type="match status" value="1"/>
</dbReference>
<evidence type="ECO:0000256" key="3">
    <source>
        <dbReference type="ARBA" id="ARBA00023163"/>
    </source>
</evidence>
<dbReference type="SMART" id="SM00418">
    <property type="entry name" value="HTH_ARSR"/>
    <property type="match status" value="1"/>
</dbReference>
<dbReference type="InterPro" id="IPR036390">
    <property type="entry name" value="WH_DNA-bd_sf"/>
</dbReference>
<dbReference type="PRINTS" id="PR00778">
    <property type="entry name" value="HTHARSR"/>
</dbReference>
<dbReference type="GO" id="GO:0003700">
    <property type="term" value="F:DNA-binding transcription factor activity"/>
    <property type="evidence" value="ECO:0007669"/>
    <property type="project" value="InterPro"/>
</dbReference>
<evidence type="ECO:0000259" key="4">
    <source>
        <dbReference type="PROSITE" id="PS50987"/>
    </source>
</evidence>
<keyword evidence="6" id="KW-1185">Reference proteome</keyword>
<dbReference type="SUPFAM" id="SSF46785">
    <property type="entry name" value="Winged helix' DNA-binding domain"/>
    <property type="match status" value="1"/>
</dbReference>
<dbReference type="RefSeq" id="WP_122629673.1">
    <property type="nucleotide sequence ID" value="NZ_UPPP01000097.1"/>
</dbReference>
<protein>
    <submittedName>
        <fullName evidence="5">Arsr-type transcription regulator hth motif</fullName>
    </submittedName>
</protein>
<dbReference type="InterPro" id="IPR018334">
    <property type="entry name" value="ArsR_HTH"/>
</dbReference>